<dbReference type="GO" id="GO:0005975">
    <property type="term" value="P:carbohydrate metabolic process"/>
    <property type="evidence" value="ECO:0007669"/>
    <property type="project" value="InterPro"/>
</dbReference>
<comment type="cofactor">
    <cofactor evidence="12">
        <name>Mg(2+)</name>
        <dbReference type="ChEBI" id="CHEBI:18420"/>
    </cofactor>
    <text evidence="12">Binds 2 magnesium ions per subunit.</text>
</comment>
<dbReference type="InterPro" id="IPR023198">
    <property type="entry name" value="PGP-like_dom2"/>
</dbReference>
<dbReference type="Gene3D" id="3.40.50.1000">
    <property type="entry name" value="HAD superfamily/HAD-like"/>
    <property type="match status" value="1"/>
</dbReference>
<feature type="active site" description="Nucleophile" evidence="10">
    <location>
        <position position="9"/>
    </location>
</feature>
<dbReference type="InterPro" id="IPR010976">
    <property type="entry name" value="B-phosphoglucomutase_hydrolase"/>
</dbReference>
<evidence type="ECO:0000256" key="7">
    <source>
        <dbReference type="ARBA" id="ARBA00044926"/>
    </source>
</evidence>
<feature type="binding site" evidence="12">
    <location>
        <position position="11"/>
    </location>
    <ligand>
        <name>Mg(2+)</name>
        <dbReference type="ChEBI" id="CHEBI:18420"/>
    </ligand>
</feature>
<evidence type="ECO:0000256" key="10">
    <source>
        <dbReference type="PIRSR" id="PIRSR610972-1"/>
    </source>
</evidence>
<protein>
    <recommendedName>
        <fullName evidence="9">Beta-phosphoglucomutase</fullName>
        <ecNumber evidence="8">5.4.2.6</ecNumber>
    </recommendedName>
</protein>
<keyword evidence="3 12" id="KW-0479">Metal-binding</keyword>
<feature type="site" description="Important for catalytic activity and assists the phosphoryl transfer reaction to Asp8 by balancing charge and orienting the reacting groups" evidence="13">
    <location>
        <position position="115"/>
    </location>
</feature>
<dbReference type="PANTHER" id="PTHR46193">
    <property type="entry name" value="6-PHOSPHOGLUCONATE PHOSPHATASE"/>
    <property type="match status" value="1"/>
</dbReference>
<dbReference type="AlphaFoldDB" id="A0AAW9WIU1"/>
<keyword evidence="2" id="KW-0597">Phosphoprotein</keyword>
<dbReference type="SFLD" id="SFLDS00003">
    <property type="entry name" value="Haloacid_Dehalogenase"/>
    <property type="match status" value="1"/>
</dbReference>
<evidence type="ECO:0000256" key="1">
    <source>
        <dbReference type="ARBA" id="ARBA00006171"/>
    </source>
</evidence>
<dbReference type="GO" id="GO:0000287">
    <property type="term" value="F:magnesium ion binding"/>
    <property type="evidence" value="ECO:0007669"/>
    <property type="project" value="InterPro"/>
</dbReference>
<gene>
    <name evidence="14" type="primary">pgmB</name>
    <name evidence="14" type="ORF">GNE07_17255</name>
</gene>
<evidence type="ECO:0000256" key="9">
    <source>
        <dbReference type="ARBA" id="ARBA00044991"/>
    </source>
</evidence>
<dbReference type="InterPro" id="IPR036412">
    <property type="entry name" value="HAD-like_sf"/>
</dbReference>
<dbReference type="InterPro" id="IPR051600">
    <property type="entry name" value="Beta-PGM-like"/>
</dbReference>
<dbReference type="NCBIfam" id="TIGR02009">
    <property type="entry name" value="PGMB-YQAB-SF"/>
    <property type="match status" value="1"/>
</dbReference>
<keyword evidence="4 12" id="KW-0460">Magnesium</keyword>
<reference evidence="14 15" key="1">
    <citation type="submission" date="2019-09" db="EMBL/GenBank/DDBJ databases">
        <title>Draft genome sequencing of Hungatella hathewayi 123Y-2.</title>
        <authorList>
            <person name="Lv Q."/>
            <person name="Li S."/>
        </authorList>
    </citation>
    <scope>NUCLEOTIDE SEQUENCE [LARGE SCALE GENOMIC DNA]</scope>
    <source>
        <strain evidence="14 15">123Y-2</strain>
    </source>
</reference>
<dbReference type="InterPro" id="IPR010972">
    <property type="entry name" value="Beta-PGM"/>
</dbReference>
<dbReference type="SFLD" id="SFLDG01129">
    <property type="entry name" value="C1.5:_HAD__Beta-PGM__Phosphata"/>
    <property type="match status" value="1"/>
</dbReference>
<dbReference type="Pfam" id="PF00702">
    <property type="entry name" value="Hydrolase"/>
    <property type="match status" value="1"/>
</dbReference>
<dbReference type="NCBIfam" id="TIGR01990">
    <property type="entry name" value="bPGM"/>
    <property type="match status" value="1"/>
</dbReference>
<dbReference type="GO" id="GO:0008801">
    <property type="term" value="F:beta-phosphoglucomutase activity"/>
    <property type="evidence" value="ECO:0007669"/>
    <property type="project" value="UniProtKB-EC"/>
</dbReference>
<proteinExistence type="inferred from homology"/>
<dbReference type="CDD" id="cd02598">
    <property type="entry name" value="HAD_BPGM"/>
    <property type="match status" value="1"/>
</dbReference>
<evidence type="ECO:0000256" key="4">
    <source>
        <dbReference type="ARBA" id="ARBA00022842"/>
    </source>
</evidence>
<keyword evidence="5 14" id="KW-0413">Isomerase</keyword>
<name>A0AAW9WIU1_9FIRM</name>
<evidence type="ECO:0000256" key="12">
    <source>
        <dbReference type="PIRSR" id="PIRSR610972-3"/>
    </source>
</evidence>
<feature type="binding site" evidence="12">
    <location>
        <position position="9"/>
    </location>
    <ligand>
        <name>Mg(2+)</name>
        <dbReference type="ChEBI" id="CHEBI:18420"/>
    </ligand>
</feature>
<feature type="binding site" evidence="11">
    <location>
        <position position="52"/>
    </location>
    <ligand>
        <name>substrate</name>
    </ligand>
</feature>
<dbReference type="Proteomes" id="UP000434223">
    <property type="component" value="Unassembled WGS sequence"/>
</dbReference>
<sequence>MMIQAFIFDLDGVVVDTAKYHYLAWKELAGELGFDFPEAEGERLKGVSRMDSLEIVLKSGRITGLTAEEKKRLADRKNKSYLTYINRLDEREILPGILKFLKKIRAEGYKTALGSASKSGGMILQKLGIEDLFDVIVDGLSIVKAKPDPEVFLAAAAKLGADPGNCIVIEDAQAGVLAAKNGGMHCIGIGSEEILKGADVVLEHTGLLPNVNYRALF</sequence>
<evidence type="ECO:0000256" key="11">
    <source>
        <dbReference type="PIRSR" id="PIRSR610972-2"/>
    </source>
</evidence>
<dbReference type="NCBIfam" id="TIGR01509">
    <property type="entry name" value="HAD-SF-IA-v3"/>
    <property type="match status" value="1"/>
</dbReference>
<feature type="binding site" evidence="11">
    <location>
        <position position="25"/>
    </location>
    <ligand>
        <name>substrate</name>
    </ligand>
</feature>
<evidence type="ECO:0000256" key="6">
    <source>
        <dbReference type="ARBA" id="ARBA00023277"/>
    </source>
</evidence>
<evidence type="ECO:0000313" key="14">
    <source>
        <dbReference type="EMBL" id="MUB64783.1"/>
    </source>
</evidence>
<dbReference type="SUPFAM" id="SSF56784">
    <property type="entry name" value="HAD-like"/>
    <property type="match status" value="1"/>
</dbReference>
<dbReference type="InterPro" id="IPR023214">
    <property type="entry name" value="HAD_sf"/>
</dbReference>
<dbReference type="EC" id="5.4.2.6" evidence="8"/>
<keyword evidence="6" id="KW-0119">Carbohydrate metabolism</keyword>
<evidence type="ECO:0000313" key="15">
    <source>
        <dbReference type="Proteomes" id="UP000434223"/>
    </source>
</evidence>
<dbReference type="SFLD" id="SFLDG01135">
    <property type="entry name" value="C1.5.6:_HAD__Beta-PGM__Phospha"/>
    <property type="match status" value="1"/>
</dbReference>
<comment type="similarity">
    <text evidence="1">Belongs to the HAD-like hydrolase superfamily. CbbY/CbbZ/Gph/YieH family.</text>
</comment>
<feature type="binding site" evidence="11">
    <location>
        <begin position="9"/>
        <end position="11"/>
    </location>
    <ligand>
        <name>substrate</name>
    </ligand>
</feature>
<comment type="caution">
    <text evidence="14">The sequence shown here is derived from an EMBL/GenBank/DDBJ whole genome shotgun (WGS) entry which is preliminary data.</text>
</comment>
<dbReference type="Gene3D" id="1.10.150.240">
    <property type="entry name" value="Putative phosphatase, domain 2"/>
    <property type="match status" value="1"/>
</dbReference>
<evidence type="ECO:0000256" key="8">
    <source>
        <dbReference type="ARBA" id="ARBA00044968"/>
    </source>
</evidence>
<comment type="catalytic activity">
    <reaction evidence="7">
        <text>beta-D-glucose 1-phosphate = beta-D-glucose 6-phosphate</text>
        <dbReference type="Rhea" id="RHEA:20113"/>
        <dbReference type="ChEBI" id="CHEBI:57684"/>
        <dbReference type="ChEBI" id="CHEBI:58247"/>
        <dbReference type="EC" id="5.4.2.6"/>
    </reaction>
</comment>
<accession>A0AAW9WIU1</accession>
<organism evidence="14 15">
    <name type="scientific">Hungatella hathewayi</name>
    <dbReference type="NCBI Taxonomy" id="154046"/>
    <lineage>
        <taxon>Bacteria</taxon>
        <taxon>Bacillati</taxon>
        <taxon>Bacillota</taxon>
        <taxon>Clostridia</taxon>
        <taxon>Lachnospirales</taxon>
        <taxon>Lachnospiraceae</taxon>
        <taxon>Hungatella</taxon>
    </lineage>
</organism>
<evidence type="ECO:0000256" key="2">
    <source>
        <dbReference type="ARBA" id="ARBA00022553"/>
    </source>
</evidence>
<dbReference type="PRINTS" id="PR00413">
    <property type="entry name" value="HADHALOGNASE"/>
</dbReference>
<feature type="site" description="Important for catalytic activity and assists the phosphoryl transfer reaction to Asp8 by balancing charge and orienting the reacting groups" evidence="13">
    <location>
        <position position="146"/>
    </location>
</feature>
<feature type="active site" description="Proton donor/acceptor" evidence="10">
    <location>
        <position position="11"/>
    </location>
</feature>
<evidence type="ECO:0000256" key="5">
    <source>
        <dbReference type="ARBA" id="ARBA00023235"/>
    </source>
</evidence>
<feature type="binding site" evidence="11">
    <location>
        <position position="146"/>
    </location>
    <ligand>
        <name>substrate</name>
    </ligand>
</feature>
<evidence type="ECO:0000256" key="3">
    <source>
        <dbReference type="ARBA" id="ARBA00022723"/>
    </source>
</evidence>
<dbReference type="RefSeq" id="WP_055651595.1">
    <property type="nucleotide sequence ID" value="NZ_CZAZ01000031.1"/>
</dbReference>
<feature type="binding site" evidence="11">
    <location>
        <position position="77"/>
    </location>
    <ligand>
        <name>substrate</name>
    </ligand>
</feature>
<evidence type="ECO:0000256" key="13">
    <source>
        <dbReference type="PIRSR" id="PIRSR610972-4"/>
    </source>
</evidence>
<dbReference type="PANTHER" id="PTHR46193:SF18">
    <property type="entry name" value="HEXITOL PHOSPHATASE B"/>
    <property type="match status" value="1"/>
</dbReference>
<feature type="binding site" evidence="12">
    <location>
        <position position="170"/>
    </location>
    <ligand>
        <name>Mg(2+)</name>
        <dbReference type="ChEBI" id="CHEBI:18420"/>
    </ligand>
</feature>
<feature type="binding site" evidence="11">
    <location>
        <begin position="44"/>
        <end position="49"/>
    </location>
    <ligand>
        <name>substrate</name>
    </ligand>
</feature>
<feature type="binding site" evidence="12">
    <location>
        <position position="171"/>
    </location>
    <ligand>
        <name>Mg(2+)</name>
        <dbReference type="ChEBI" id="CHEBI:18420"/>
    </ligand>
</feature>
<dbReference type="InterPro" id="IPR006439">
    <property type="entry name" value="HAD-SF_hydro_IA"/>
</dbReference>
<dbReference type="EMBL" id="WNME01000011">
    <property type="protein sequence ID" value="MUB64783.1"/>
    <property type="molecule type" value="Genomic_DNA"/>
</dbReference>